<sequence>MEQRIFAVGDIHGTLGKLRTLLDRLPVTEQDTVVFMGDYINRGPDAKGVIDLLLEFRAHHPDTIFLMGNHEYELLEYAHTHDTEHLQTLRRLGVEATLESYGDAPVSALRDLSFMPAEHAAFLEELLPFYRQDGYLFVHGGVTPGCTPEECPLDVMLALRGSFLTDPWQGPETVVFGHTSFQTPFVAERKIGIDTGAVLGNLLTAVELPRLRFYHA</sequence>
<name>A0ABX6NGH3_9BACT</name>
<dbReference type="SUPFAM" id="SSF56300">
    <property type="entry name" value="Metallo-dependent phosphatases"/>
    <property type="match status" value="1"/>
</dbReference>
<evidence type="ECO:0000313" key="2">
    <source>
        <dbReference type="EMBL" id="QJT09709.1"/>
    </source>
</evidence>
<reference evidence="2 3" key="1">
    <citation type="submission" date="2019-04" db="EMBL/GenBank/DDBJ databases">
        <title>Isolation and culture of sulfate reducing bacteria from the cold seep of the South China Sea.</title>
        <authorList>
            <person name="Sun C."/>
            <person name="Liu R."/>
        </authorList>
    </citation>
    <scope>NUCLEOTIDE SEQUENCE [LARGE SCALE GENOMIC DNA]</scope>
    <source>
        <strain evidence="2 3">CS1</strain>
    </source>
</reference>
<feature type="domain" description="Calcineurin-like phosphoesterase" evidence="1">
    <location>
        <begin position="4"/>
        <end position="143"/>
    </location>
</feature>
<evidence type="ECO:0000313" key="3">
    <source>
        <dbReference type="Proteomes" id="UP000503251"/>
    </source>
</evidence>
<dbReference type="Gene3D" id="3.60.21.10">
    <property type="match status" value="1"/>
</dbReference>
<dbReference type="InterPro" id="IPR050126">
    <property type="entry name" value="Ap4A_hydrolase"/>
</dbReference>
<dbReference type="Pfam" id="PF00149">
    <property type="entry name" value="Metallophos"/>
    <property type="match status" value="1"/>
</dbReference>
<protein>
    <submittedName>
        <fullName evidence="2">Serine/threonine protein phosphatase</fullName>
    </submittedName>
</protein>
<dbReference type="RefSeq" id="WP_171267533.1">
    <property type="nucleotide sequence ID" value="NZ_CP039543.1"/>
</dbReference>
<gene>
    <name evidence="2" type="ORF">E8L03_12525</name>
</gene>
<organism evidence="2 3">
    <name type="scientific">Oceanidesulfovibrio marinus</name>
    <dbReference type="NCBI Taxonomy" id="370038"/>
    <lineage>
        <taxon>Bacteria</taxon>
        <taxon>Pseudomonadati</taxon>
        <taxon>Thermodesulfobacteriota</taxon>
        <taxon>Desulfovibrionia</taxon>
        <taxon>Desulfovibrionales</taxon>
        <taxon>Desulfovibrionaceae</taxon>
        <taxon>Oceanidesulfovibrio</taxon>
    </lineage>
</organism>
<dbReference type="CDD" id="cd00144">
    <property type="entry name" value="MPP_PPP_family"/>
    <property type="match status" value="1"/>
</dbReference>
<dbReference type="InterPro" id="IPR004843">
    <property type="entry name" value="Calcineurin-like_PHP"/>
</dbReference>
<dbReference type="PANTHER" id="PTHR42850">
    <property type="entry name" value="METALLOPHOSPHOESTERASE"/>
    <property type="match status" value="1"/>
</dbReference>
<keyword evidence="3" id="KW-1185">Reference proteome</keyword>
<dbReference type="InterPro" id="IPR006186">
    <property type="entry name" value="Ser/Thr-sp_prot-phosphatase"/>
</dbReference>
<accession>A0ABX6NGH3</accession>
<dbReference type="PANTHER" id="PTHR42850:SF4">
    <property type="entry name" value="ZINC-DEPENDENT ENDOPOLYPHOSPHATASE"/>
    <property type="match status" value="1"/>
</dbReference>
<dbReference type="PRINTS" id="PR00114">
    <property type="entry name" value="STPHPHTASE"/>
</dbReference>
<dbReference type="Proteomes" id="UP000503251">
    <property type="component" value="Chromosome"/>
</dbReference>
<evidence type="ECO:0000259" key="1">
    <source>
        <dbReference type="Pfam" id="PF00149"/>
    </source>
</evidence>
<dbReference type="EMBL" id="CP039543">
    <property type="protein sequence ID" value="QJT09709.1"/>
    <property type="molecule type" value="Genomic_DNA"/>
</dbReference>
<dbReference type="InterPro" id="IPR029052">
    <property type="entry name" value="Metallo-depent_PP-like"/>
</dbReference>
<proteinExistence type="predicted"/>